<dbReference type="EnsemblMetazoa" id="PPA26859.1">
    <property type="protein sequence ID" value="PPA26859.1"/>
    <property type="gene ID" value="WBGene00116413"/>
</dbReference>
<gene>
    <name evidence="3" type="primary">WBGene00116413</name>
</gene>
<organism evidence="3 4">
    <name type="scientific">Pristionchus pacificus</name>
    <name type="common">Parasitic nematode worm</name>
    <dbReference type="NCBI Taxonomy" id="54126"/>
    <lineage>
        <taxon>Eukaryota</taxon>
        <taxon>Metazoa</taxon>
        <taxon>Ecdysozoa</taxon>
        <taxon>Nematoda</taxon>
        <taxon>Chromadorea</taxon>
        <taxon>Rhabditida</taxon>
        <taxon>Rhabditina</taxon>
        <taxon>Diplogasteromorpha</taxon>
        <taxon>Diplogasteroidea</taxon>
        <taxon>Neodiplogasteridae</taxon>
        <taxon>Pristionchus</taxon>
    </lineage>
</organism>
<dbReference type="OrthoDB" id="5861476at2759"/>
<keyword evidence="2" id="KW-1133">Transmembrane helix</keyword>
<feature type="transmembrane region" description="Helical" evidence="2">
    <location>
        <begin position="152"/>
        <end position="174"/>
    </location>
</feature>
<feature type="transmembrane region" description="Helical" evidence="2">
    <location>
        <begin position="76"/>
        <end position="95"/>
    </location>
</feature>
<name>A0A2A6BZT8_PRIPA</name>
<keyword evidence="2" id="KW-0812">Transmembrane</keyword>
<accession>A0A2A6BZT8</accession>
<protein>
    <submittedName>
        <fullName evidence="3">Uncharacterized protein</fullName>
    </submittedName>
</protein>
<evidence type="ECO:0000256" key="2">
    <source>
        <dbReference type="SAM" id="Phobius"/>
    </source>
</evidence>
<sequence length="244" mass="27378">MTLVIMPRLLCCYQCDIRIQNAMFSSVEPVEIPLLQMTSESKTSTNSKGTLTKKKLKKHQVQIKCLGGQLSLQQSVRLIVFIEVFFSLVLLVQSIDLIDKDGNYFYFLHNFDGFGIVFFAMHVSVCALCLLTSFVLLIGISKKCRWLLVPHLIWQISFASLSFLICLIILRLGWRGRMLMPASIVLTVMISVPDEPTDFTSIAFPAYRQVPVTEKIAEDLCGDGTESGTRNSTNASTHRSSTDL</sequence>
<feature type="transmembrane region" description="Helical" evidence="2">
    <location>
        <begin position="115"/>
        <end position="140"/>
    </location>
</feature>
<evidence type="ECO:0000313" key="4">
    <source>
        <dbReference type="Proteomes" id="UP000005239"/>
    </source>
</evidence>
<keyword evidence="2" id="KW-0472">Membrane</keyword>
<dbReference type="AlphaFoldDB" id="A0A2A6BZT8"/>
<reference evidence="3" key="2">
    <citation type="submission" date="2022-06" db="UniProtKB">
        <authorList>
            <consortium name="EnsemblMetazoa"/>
        </authorList>
    </citation>
    <scope>IDENTIFICATION</scope>
    <source>
        <strain evidence="3">PS312</strain>
    </source>
</reference>
<proteinExistence type="predicted"/>
<evidence type="ECO:0000256" key="1">
    <source>
        <dbReference type="SAM" id="MobiDB-lite"/>
    </source>
</evidence>
<dbReference type="Proteomes" id="UP000005239">
    <property type="component" value="Unassembled WGS sequence"/>
</dbReference>
<keyword evidence="4" id="KW-1185">Reference proteome</keyword>
<reference evidence="4" key="1">
    <citation type="journal article" date="2008" name="Nat. Genet.">
        <title>The Pristionchus pacificus genome provides a unique perspective on nematode lifestyle and parasitism.</title>
        <authorList>
            <person name="Dieterich C."/>
            <person name="Clifton S.W."/>
            <person name="Schuster L.N."/>
            <person name="Chinwalla A."/>
            <person name="Delehaunty K."/>
            <person name="Dinkelacker I."/>
            <person name="Fulton L."/>
            <person name="Fulton R."/>
            <person name="Godfrey J."/>
            <person name="Minx P."/>
            <person name="Mitreva M."/>
            <person name="Roeseler W."/>
            <person name="Tian H."/>
            <person name="Witte H."/>
            <person name="Yang S.P."/>
            <person name="Wilson R.K."/>
            <person name="Sommer R.J."/>
        </authorList>
    </citation>
    <scope>NUCLEOTIDE SEQUENCE [LARGE SCALE GENOMIC DNA]</scope>
    <source>
        <strain evidence="4">PS312</strain>
    </source>
</reference>
<feature type="region of interest" description="Disordered" evidence="1">
    <location>
        <begin position="222"/>
        <end position="244"/>
    </location>
</feature>
<feature type="compositionally biased region" description="Polar residues" evidence="1">
    <location>
        <begin position="226"/>
        <end position="244"/>
    </location>
</feature>
<accession>A0A8R1YJM7</accession>
<evidence type="ECO:0000313" key="3">
    <source>
        <dbReference type="EnsemblMetazoa" id="PPA26859.1"/>
    </source>
</evidence>